<accession>A0AAN6Q5M5</accession>
<dbReference type="AlphaFoldDB" id="A0AAN6Q5M5"/>
<organism evidence="1 2">
    <name type="scientific">Parathielavia hyrcaniae</name>
    <dbReference type="NCBI Taxonomy" id="113614"/>
    <lineage>
        <taxon>Eukaryota</taxon>
        <taxon>Fungi</taxon>
        <taxon>Dikarya</taxon>
        <taxon>Ascomycota</taxon>
        <taxon>Pezizomycotina</taxon>
        <taxon>Sordariomycetes</taxon>
        <taxon>Sordariomycetidae</taxon>
        <taxon>Sordariales</taxon>
        <taxon>Chaetomiaceae</taxon>
        <taxon>Parathielavia</taxon>
    </lineage>
</organism>
<proteinExistence type="predicted"/>
<sequence>MHVVIEPLRSTDGFCGPSHNGANCSGTAAQCCNSKTWTCGDSERDCAPGICYEGACPGHRIWTTDGTCGYLNGGRRAMGRVLQPRRRLRQRDLVLRGQRVPGGQLRVEASNNVNNGGQLDHAVQLCLAALLCLALRPPLPIAILAPAPAVTRAFASRAAPSASARLPALARHQGRPFRPRR</sequence>
<name>A0AAN6Q5M5_9PEZI</name>
<evidence type="ECO:0000313" key="2">
    <source>
        <dbReference type="Proteomes" id="UP001305647"/>
    </source>
</evidence>
<dbReference type="Proteomes" id="UP001305647">
    <property type="component" value="Unassembled WGS sequence"/>
</dbReference>
<dbReference type="EMBL" id="MU863635">
    <property type="protein sequence ID" value="KAK4101431.1"/>
    <property type="molecule type" value="Genomic_DNA"/>
</dbReference>
<reference evidence="1" key="2">
    <citation type="submission" date="2023-05" db="EMBL/GenBank/DDBJ databases">
        <authorList>
            <consortium name="Lawrence Berkeley National Laboratory"/>
            <person name="Steindorff A."/>
            <person name="Hensen N."/>
            <person name="Bonometti L."/>
            <person name="Westerberg I."/>
            <person name="Brannstrom I.O."/>
            <person name="Guillou S."/>
            <person name="Cros-Aarteil S."/>
            <person name="Calhoun S."/>
            <person name="Haridas S."/>
            <person name="Kuo A."/>
            <person name="Mondo S."/>
            <person name="Pangilinan J."/>
            <person name="Riley R."/>
            <person name="Labutti K."/>
            <person name="Andreopoulos B."/>
            <person name="Lipzen A."/>
            <person name="Chen C."/>
            <person name="Yanf M."/>
            <person name="Daum C."/>
            <person name="Ng V."/>
            <person name="Clum A."/>
            <person name="Ohm R."/>
            <person name="Martin F."/>
            <person name="Silar P."/>
            <person name="Natvig D."/>
            <person name="Lalanne C."/>
            <person name="Gautier V."/>
            <person name="Ament-Velasquez S.L."/>
            <person name="Kruys A."/>
            <person name="Hutchinson M.I."/>
            <person name="Powell A.J."/>
            <person name="Barry K."/>
            <person name="Miller A.N."/>
            <person name="Grigoriev I.V."/>
            <person name="Debuchy R."/>
            <person name="Gladieux P."/>
            <person name="Thoren M.H."/>
            <person name="Johannesson H."/>
        </authorList>
    </citation>
    <scope>NUCLEOTIDE SEQUENCE</scope>
    <source>
        <strain evidence="1">CBS 757.83</strain>
    </source>
</reference>
<keyword evidence="2" id="KW-1185">Reference proteome</keyword>
<reference evidence="1" key="1">
    <citation type="journal article" date="2023" name="Mol. Phylogenet. Evol.">
        <title>Genome-scale phylogeny and comparative genomics of the fungal order Sordariales.</title>
        <authorList>
            <person name="Hensen N."/>
            <person name="Bonometti L."/>
            <person name="Westerberg I."/>
            <person name="Brannstrom I.O."/>
            <person name="Guillou S."/>
            <person name="Cros-Aarteil S."/>
            <person name="Calhoun S."/>
            <person name="Haridas S."/>
            <person name="Kuo A."/>
            <person name="Mondo S."/>
            <person name="Pangilinan J."/>
            <person name="Riley R."/>
            <person name="LaButti K."/>
            <person name="Andreopoulos B."/>
            <person name="Lipzen A."/>
            <person name="Chen C."/>
            <person name="Yan M."/>
            <person name="Daum C."/>
            <person name="Ng V."/>
            <person name="Clum A."/>
            <person name="Steindorff A."/>
            <person name="Ohm R.A."/>
            <person name="Martin F."/>
            <person name="Silar P."/>
            <person name="Natvig D.O."/>
            <person name="Lalanne C."/>
            <person name="Gautier V."/>
            <person name="Ament-Velasquez S.L."/>
            <person name="Kruys A."/>
            <person name="Hutchinson M.I."/>
            <person name="Powell A.J."/>
            <person name="Barry K."/>
            <person name="Miller A.N."/>
            <person name="Grigoriev I.V."/>
            <person name="Debuchy R."/>
            <person name="Gladieux P."/>
            <person name="Hiltunen Thoren M."/>
            <person name="Johannesson H."/>
        </authorList>
    </citation>
    <scope>NUCLEOTIDE SEQUENCE</scope>
    <source>
        <strain evidence="1">CBS 757.83</strain>
    </source>
</reference>
<protein>
    <submittedName>
        <fullName evidence="1">Carbohydrate-binding module family 18 protein</fullName>
    </submittedName>
</protein>
<gene>
    <name evidence="1" type="ORF">N658DRAFT_60222</name>
</gene>
<comment type="caution">
    <text evidence="1">The sequence shown here is derived from an EMBL/GenBank/DDBJ whole genome shotgun (WGS) entry which is preliminary data.</text>
</comment>
<evidence type="ECO:0000313" key="1">
    <source>
        <dbReference type="EMBL" id="KAK4101431.1"/>
    </source>
</evidence>